<dbReference type="GO" id="GO:0004729">
    <property type="term" value="F:oxygen-dependent protoporphyrinogen oxidase activity"/>
    <property type="evidence" value="ECO:0007669"/>
    <property type="project" value="UniProtKB-EC"/>
</dbReference>
<evidence type="ECO:0000256" key="4">
    <source>
        <dbReference type="ARBA" id="ARBA00023002"/>
    </source>
</evidence>
<evidence type="ECO:0000256" key="6">
    <source>
        <dbReference type="ARBA" id="ARBA00023444"/>
    </source>
</evidence>
<keyword evidence="9" id="KW-1185">Reference proteome</keyword>
<dbReference type="EC" id="1.3.3.4" evidence="8"/>
<evidence type="ECO:0000256" key="2">
    <source>
        <dbReference type="ARBA" id="ARBA00022630"/>
    </source>
</evidence>
<dbReference type="Pfam" id="PF01593">
    <property type="entry name" value="Amino_oxidase"/>
    <property type="match status" value="1"/>
</dbReference>
<evidence type="ECO:0000313" key="9">
    <source>
        <dbReference type="Proteomes" id="UP000261704"/>
    </source>
</evidence>
<evidence type="ECO:0000256" key="3">
    <source>
        <dbReference type="ARBA" id="ARBA00022827"/>
    </source>
</evidence>
<dbReference type="OrthoDB" id="20837at2"/>
<evidence type="ECO:0000256" key="1">
    <source>
        <dbReference type="ARBA" id="ARBA00001974"/>
    </source>
</evidence>
<keyword evidence="4 8" id="KW-0560">Oxidoreductase</keyword>
<dbReference type="SUPFAM" id="SSF54373">
    <property type="entry name" value="FAD-linked reductases, C-terminal domain"/>
    <property type="match status" value="1"/>
</dbReference>
<keyword evidence="2" id="KW-0285">Flavoprotein</keyword>
<comment type="pathway">
    <text evidence="6">Porphyrin-containing compound metabolism.</text>
</comment>
<dbReference type="Proteomes" id="UP000261704">
    <property type="component" value="Chromosome"/>
</dbReference>
<proteinExistence type="predicted"/>
<keyword evidence="3" id="KW-0274">FAD</keyword>
<evidence type="ECO:0000259" key="7">
    <source>
        <dbReference type="Pfam" id="PF01593"/>
    </source>
</evidence>
<gene>
    <name evidence="8" type="primary">hemG</name>
    <name evidence="8" type="ORF">BAR1_01620</name>
</gene>
<sequence length="459" mass="49070">MMHDVIVIGGGISGLATAYDLMRRGLDVQLLERQVRTGGNAISEGFDGFLMEHGPTTFNASVPQAVEQIDALGLLDQAHDLGPDVKRRYLRDDGKLTGIAATPMGFFTSNYLTLRGRARILAEGLIPRHKGCEETIHAFTARRFGREFADKVMDPMAAGIFMGDSTELSISGAFPKLAEMEQALGSITRGVLRAKRGSEPGRHLYSWDGGIGTIPQVLTRHLGARVHTGITVFGLSKTEQGFAVKTSNGTRNACAVVLAVQPHVAAQLLERVDPVGASATGAIQTPTVNVGFFGYRREQVAHPLDGLGFLSTKDDGCILSGSQFASTMYPHRAPDGFVAISAYAGGVRNPELARVSGIDMAAQMHAELAEVLGIKGDPVVTRFRRWPLGLPQYTLGHAARQKLFFETPKRVEGLYLTGNYTNGVSVANCIKSALDIAGEVAVNLPVSTGASGLAQRAMR</sequence>
<keyword evidence="5" id="KW-0350">Heme biosynthesis</keyword>
<dbReference type="Gene3D" id="3.90.660.20">
    <property type="entry name" value="Protoporphyrinogen oxidase, mitochondrial, domain 2"/>
    <property type="match status" value="1"/>
</dbReference>
<dbReference type="KEGG" id="pamo:BAR1_01620"/>
<dbReference type="RefSeq" id="WP_118941407.1">
    <property type="nucleotide sequence ID" value="NZ_CP032125.1"/>
</dbReference>
<dbReference type="InterPro" id="IPR004572">
    <property type="entry name" value="Protoporphyrinogen_oxidase"/>
</dbReference>
<dbReference type="PRINTS" id="PR00420">
    <property type="entry name" value="RNGMNOXGNASE"/>
</dbReference>
<dbReference type="AlphaFoldDB" id="A0A347UD21"/>
<dbReference type="SUPFAM" id="SSF51905">
    <property type="entry name" value="FAD/NAD(P)-binding domain"/>
    <property type="match status" value="1"/>
</dbReference>
<accession>A0A347UD21</accession>
<evidence type="ECO:0000256" key="5">
    <source>
        <dbReference type="ARBA" id="ARBA00023133"/>
    </source>
</evidence>
<dbReference type="InterPro" id="IPR002937">
    <property type="entry name" value="Amino_oxidase"/>
</dbReference>
<dbReference type="GO" id="GO:0006783">
    <property type="term" value="P:heme biosynthetic process"/>
    <property type="evidence" value="ECO:0007669"/>
    <property type="project" value="UniProtKB-KW"/>
</dbReference>
<dbReference type="Gene3D" id="1.10.3110.10">
    <property type="entry name" value="protoporphyrinogen ix oxidase, domain 3"/>
    <property type="match status" value="1"/>
</dbReference>
<evidence type="ECO:0000313" key="8">
    <source>
        <dbReference type="EMBL" id="AXX96749.1"/>
    </source>
</evidence>
<organism evidence="8 9">
    <name type="scientific">Profundibacter amoris</name>
    <dbReference type="NCBI Taxonomy" id="2171755"/>
    <lineage>
        <taxon>Bacteria</taxon>
        <taxon>Pseudomonadati</taxon>
        <taxon>Pseudomonadota</taxon>
        <taxon>Alphaproteobacteria</taxon>
        <taxon>Rhodobacterales</taxon>
        <taxon>Paracoccaceae</taxon>
        <taxon>Profundibacter</taxon>
    </lineage>
</organism>
<feature type="domain" description="Amine oxidase" evidence="7">
    <location>
        <begin position="12"/>
        <end position="440"/>
    </location>
</feature>
<dbReference type="PANTHER" id="PTHR42923:SF3">
    <property type="entry name" value="PROTOPORPHYRINOGEN OXIDASE"/>
    <property type="match status" value="1"/>
</dbReference>
<dbReference type="InterPro" id="IPR036188">
    <property type="entry name" value="FAD/NAD-bd_sf"/>
</dbReference>
<protein>
    <submittedName>
        <fullName evidence="8">Protoporphyrinogen oxidase</fullName>
        <ecNumber evidence="8">1.3.3.4</ecNumber>
    </submittedName>
</protein>
<reference evidence="8 9" key="1">
    <citation type="submission" date="2018-09" db="EMBL/GenBank/DDBJ databases">
        <title>Profundibacter amoris BAR1 gen. nov., sp. nov., a new member of the Roseobacter clade isolated at Lokis Castle Vent Field on the Arctic Mid-Oceanic Ridge.</title>
        <authorList>
            <person name="Le Moine Bauer S."/>
            <person name="Sjoeberg A.G."/>
            <person name="L'Haridon S."/>
            <person name="Stokke R."/>
            <person name="Roalkvam I."/>
            <person name="Steen I.H."/>
            <person name="Dahle H."/>
        </authorList>
    </citation>
    <scope>NUCLEOTIDE SEQUENCE [LARGE SCALE GENOMIC DNA]</scope>
    <source>
        <strain evidence="8 9">BAR1</strain>
    </source>
</reference>
<dbReference type="Gene3D" id="3.50.50.60">
    <property type="entry name" value="FAD/NAD(P)-binding domain"/>
    <property type="match status" value="1"/>
</dbReference>
<comment type="cofactor">
    <cofactor evidence="1">
        <name>FAD</name>
        <dbReference type="ChEBI" id="CHEBI:57692"/>
    </cofactor>
</comment>
<dbReference type="NCBIfam" id="TIGR00562">
    <property type="entry name" value="proto_IX_ox"/>
    <property type="match status" value="1"/>
</dbReference>
<dbReference type="InterPro" id="IPR050464">
    <property type="entry name" value="Zeta_carotene_desat/Oxidored"/>
</dbReference>
<dbReference type="PANTHER" id="PTHR42923">
    <property type="entry name" value="PROTOPORPHYRINOGEN OXIDASE"/>
    <property type="match status" value="1"/>
</dbReference>
<dbReference type="EMBL" id="CP032125">
    <property type="protein sequence ID" value="AXX96749.1"/>
    <property type="molecule type" value="Genomic_DNA"/>
</dbReference>
<name>A0A347UD21_9RHOB</name>